<organism evidence="8 9">
    <name type="scientific">Perca fluviatilis</name>
    <name type="common">European perch</name>
    <dbReference type="NCBI Taxonomy" id="8168"/>
    <lineage>
        <taxon>Eukaryota</taxon>
        <taxon>Metazoa</taxon>
        <taxon>Chordata</taxon>
        <taxon>Craniata</taxon>
        <taxon>Vertebrata</taxon>
        <taxon>Euteleostomi</taxon>
        <taxon>Actinopterygii</taxon>
        <taxon>Neopterygii</taxon>
        <taxon>Teleostei</taxon>
        <taxon>Neoteleostei</taxon>
        <taxon>Acanthomorphata</taxon>
        <taxon>Eupercaria</taxon>
        <taxon>Perciformes</taxon>
        <taxon>Percoidei</taxon>
        <taxon>Percidae</taxon>
        <taxon>Percinae</taxon>
        <taxon>Perca</taxon>
    </lineage>
</organism>
<keyword evidence="6" id="KW-0009">Actin-binding</keyword>
<evidence type="ECO:0000313" key="8">
    <source>
        <dbReference type="EMBL" id="KAF1383304.1"/>
    </source>
</evidence>
<dbReference type="InterPro" id="IPR004009">
    <property type="entry name" value="SH3_Myosin"/>
</dbReference>
<evidence type="ECO:0000256" key="1">
    <source>
        <dbReference type="ARBA" id="ARBA00008314"/>
    </source>
</evidence>
<keyword evidence="5" id="KW-0505">Motor protein</keyword>
<proteinExistence type="inferred from homology"/>
<name>A0A6A5F4D3_PERFL</name>
<evidence type="ECO:0000256" key="4">
    <source>
        <dbReference type="ARBA" id="ARBA00023123"/>
    </source>
</evidence>
<dbReference type="Proteomes" id="UP000465112">
    <property type="component" value="Chromosome 11"/>
</dbReference>
<keyword evidence="9" id="KW-1185">Reference proteome</keyword>
<dbReference type="GO" id="GO:0003774">
    <property type="term" value="F:cytoskeletal motor activity"/>
    <property type="evidence" value="ECO:0007669"/>
    <property type="project" value="InterPro"/>
</dbReference>
<evidence type="ECO:0000259" key="7">
    <source>
        <dbReference type="Pfam" id="PF02736"/>
    </source>
</evidence>
<keyword evidence="3" id="KW-0067">ATP-binding</keyword>
<dbReference type="FunFam" id="1.10.10.820:FF:000001">
    <property type="entry name" value="Myosin heavy chain"/>
    <property type="match status" value="1"/>
</dbReference>
<evidence type="ECO:0000313" key="9">
    <source>
        <dbReference type="Proteomes" id="UP000465112"/>
    </source>
</evidence>
<accession>A0A6A5F4D3</accession>
<reference evidence="8 9" key="1">
    <citation type="submission" date="2019-06" db="EMBL/GenBank/DDBJ databases">
        <title>A chromosome-scale genome assembly of the European perch, Perca fluviatilis.</title>
        <authorList>
            <person name="Roques C."/>
            <person name="Zahm M."/>
            <person name="Cabau C."/>
            <person name="Klopp C."/>
            <person name="Bouchez O."/>
            <person name="Donnadieu C."/>
            <person name="Kuhl H."/>
            <person name="Gislard M."/>
            <person name="Guendouz S."/>
            <person name="Journot L."/>
            <person name="Haffray P."/>
            <person name="Bestin A."/>
            <person name="Morvezen R."/>
            <person name="Feron R."/>
            <person name="Wen M."/>
            <person name="Jouanno E."/>
            <person name="Herpin A."/>
            <person name="Schartl M."/>
            <person name="Postlethwait J."/>
            <person name="Schaerlinger B."/>
            <person name="Chardard D."/>
            <person name="Lecocq T."/>
            <person name="Poncet C."/>
            <person name="Jaffrelo L."/>
            <person name="Lampietro C."/>
            <person name="Guiguen Y."/>
        </authorList>
    </citation>
    <scope>NUCLEOTIDE SEQUENCE [LARGE SCALE GENOMIC DNA]</scope>
    <source>
        <tissue evidence="8">Blood</tissue>
    </source>
</reference>
<dbReference type="GO" id="GO:0005524">
    <property type="term" value="F:ATP binding"/>
    <property type="evidence" value="ECO:0007669"/>
    <property type="project" value="UniProtKB-KW"/>
</dbReference>
<comment type="caution">
    <text evidence="8">The sequence shown here is derived from an EMBL/GenBank/DDBJ whole genome shotgun (WGS) entry which is preliminary data.</text>
</comment>
<dbReference type="Gene3D" id="1.10.10.820">
    <property type="match status" value="1"/>
</dbReference>
<comment type="similarity">
    <text evidence="1">Belongs to the TRAFAC class myosin-kinesin ATPase superfamily. Myosin family.</text>
</comment>
<dbReference type="EMBL" id="VHII01000011">
    <property type="protein sequence ID" value="KAF1383304.1"/>
    <property type="molecule type" value="Genomic_DNA"/>
</dbReference>
<dbReference type="AlphaFoldDB" id="A0A6A5F4D3"/>
<evidence type="ECO:0000256" key="5">
    <source>
        <dbReference type="ARBA" id="ARBA00023175"/>
    </source>
</evidence>
<protein>
    <recommendedName>
        <fullName evidence="7">Myosin N-terminal SH3-like domain-containing protein</fullName>
    </recommendedName>
</protein>
<gene>
    <name evidence="8" type="ORF">PFLUV_G00130530</name>
</gene>
<dbReference type="SUPFAM" id="SSF50084">
    <property type="entry name" value="Myosin S1 fragment, N-terminal domain"/>
    <property type="match status" value="1"/>
</dbReference>
<dbReference type="GO" id="GO:0003779">
    <property type="term" value="F:actin binding"/>
    <property type="evidence" value="ECO:0007669"/>
    <property type="project" value="UniProtKB-KW"/>
</dbReference>
<keyword evidence="2" id="KW-0547">Nucleotide-binding</keyword>
<sequence length="92" mass="10419">MGDAAMRDFGPAAPFLRKSDRERLEAQTRIFDMKKECFVPDPEFEFVKASIISRDDMLLITNNPYDYAFISQGETTVASINDSEELMATDVS</sequence>
<feature type="domain" description="Myosin N-terminal SH3-like" evidence="7">
    <location>
        <begin position="32"/>
        <end position="56"/>
    </location>
</feature>
<dbReference type="Pfam" id="PF02736">
    <property type="entry name" value="Myosin_N"/>
    <property type="match status" value="1"/>
</dbReference>
<evidence type="ECO:0000256" key="2">
    <source>
        <dbReference type="ARBA" id="ARBA00022741"/>
    </source>
</evidence>
<dbReference type="GO" id="GO:0016459">
    <property type="term" value="C:myosin complex"/>
    <property type="evidence" value="ECO:0007669"/>
    <property type="project" value="UniProtKB-KW"/>
</dbReference>
<keyword evidence="4" id="KW-0518">Myosin</keyword>
<evidence type="ECO:0000256" key="3">
    <source>
        <dbReference type="ARBA" id="ARBA00022840"/>
    </source>
</evidence>
<evidence type="ECO:0000256" key="6">
    <source>
        <dbReference type="ARBA" id="ARBA00023203"/>
    </source>
</evidence>